<proteinExistence type="predicted"/>
<accession>A0AAD1XCY0</accession>
<organism evidence="2 3">
    <name type="scientific">Euplotes crassus</name>
    <dbReference type="NCBI Taxonomy" id="5936"/>
    <lineage>
        <taxon>Eukaryota</taxon>
        <taxon>Sar</taxon>
        <taxon>Alveolata</taxon>
        <taxon>Ciliophora</taxon>
        <taxon>Intramacronucleata</taxon>
        <taxon>Spirotrichea</taxon>
        <taxon>Hypotrichia</taxon>
        <taxon>Euplotida</taxon>
        <taxon>Euplotidae</taxon>
        <taxon>Moneuplotes</taxon>
    </lineage>
</organism>
<feature type="region of interest" description="Disordered" evidence="1">
    <location>
        <begin position="411"/>
        <end position="440"/>
    </location>
</feature>
<protein>
    <submittedName>
        <fullName evidence="2">Uncharacterized protein</fullName>
    </submittedName>
</protein>
<keyword evidence="3" id="KW-1185">Reference proteome</keyword>
<feature type="compositionally biased region" description="Basic and acidic residues" evidence="1">
    <location>
        <begin position="31"/>
        <end position="51"/>
    </location>
</feature>
<comment type="caution">
    <text evidence="2">The sequence shown here is derived from an EMBL/GenBank/DDBJ whole genome shotgun (WGS) entry which is preliminary data.</text>
</comment>
<reference evidence="2" key="1">
    <citation type="submission" date="2023-07" db="EMBL/GenBank/DDBJ databases">
        <authorList>
            <consortium name="AG Swart"/>
            <person name="Singh M."/>
            <person name="Singh A."/>
            <person name="Seah K."/>
            <person name="Emmerich C."/>
        </authorList>
    </citation>
    <scope>NUCLEOTIDE SEQUENCE</scope>
    <source>
        <strain evidence="2">DP1</strain>
    </source>
</reference>
<dbReference type="AlphaFoldDB" id="A0AAD1XCY0"/>
<evidence type="ECO:0000313" key="2">
    <source>
        <dbReference type="EMBL" id="CAI2366537.1"/>
    </source>
</evidence>
<evidence type="ECO:0000256" key="1">
    <source>
        <dbReference type="SAM" id="MobiDB-lite"/>
    </source>
</evidence>
<dbReference type="Proteomes" id="UP001295684">
    <property type="component" value="Unassembled WGS sequence"/>
</dbReference>
<name>A0AAD1XCY0_EUPCR</name>
<sequence length="440" mass="51159">MNQPSSPKSTYKPDPLESLKSYKRYNSLFKSDQDQPEKDSNQELTNKKKSSEAQLIPASPVSIETEKLNKDLEDNSNEIETPNAFSGKEVVVQDYPIISSRVIHRATRKNKIESSGKRESSTLTSKFTNTFSHNWMSPKLKNSQRFLFETSKIQRKLDNKPIELMKRLNKPPRTEREEVKQNLHPHTDRKIINMNLNSLSEDFNILRIKKQSPPKSKQIPNRSFRKNCIKFHKNTENSKREISLDASSLIKHHLHKPLSIPRNKLDSKIKARINMKLNLKLLTRGLGSKKQCNQRGYQTYRPKRKMQGDHSLNLINPSAKLPFHKVKGLGSKFGMPYNTFDNTKKTQESSHFNEINWMEAMSSYIRHKNTEQSFMKKHKNSVIKRSLNSSICRSSRYKHFKKKQRYGQFIGTPSKSPFSPVSYMKQSPRYPSSIDMLTDS</sequence>
<dbReference type="EMBL" id="CAMPGE010007622">
    <property type="protein sequence ID" value="CAI2366537.1"/>
    <property type="molecule type" value="Genomic_DNA"/>
</dbReference>
<feature type="region of interest" description="Disordered" evidence="1">
    <location>
        <begin position="26"/>
        <end position="55"/>
    </location>
</feature>
<evidence type="ECO:0000313" key="3">
    <source>
        <dbReference type="Proteomes" id="UP001295684"/>
    </source>
</evidence>
<gene>
    <name evidence="2" type="ORF">ECRASSUSDP1_LOCUS7810</name>
</gene>